<dbReference type="CDD" id="cd06577">
    <property type="entry name" value="PASTA_pknB"/>
    <property type="match status" value="1"/>
</dbReference>
<dbReference type="PROSITE" id="PS51178">
    <property type="entry name" value="PASTA"/>
    <property type="match status" value="1"/>
</dbReference>
<sequence>MSLPKFLTSKTFVIQLAIAFGIIIVMVFALMKFLSVKTHHGEEIKVPDLSKMQIKIADERIKELGLELILLDTVDFKKDLPPFSVVEQDPKAGNTVKSGRKIYVKVNAGEFMDVTLPVMKNKTYRQISANIKSLGLVEGTITYKPHIAKDIVIQVLQNGKKLDAGDKVKKNSKLDFILGDGKEMFSESSFDEEQNTNEVNENND</sequence>
<evidence type="ECO:0000256" key="1">
    <source>
        <dbReference type="SAM" id="Phobius"/>
    </source>
</evidence>
<gene>
    <name evidence="3" type="ORF">ACFS5J_11810</name>
</gene>
<feature type="transmembrane region" description="Helical" evidence="1">
    <location>
        <begin position="12"/>
        <end position="31"/>
    </location>
</feature>
<accession>A0ABW5YNQ0</accession>
<dbReference type="InterPro" id="IPR005543">
    <property type="entry name" value="PASTA_dom"/>
</dbReference>
<dbReference type="RefSeq" id="WP_379812407.1">
    <property type="nucleotide sequence ID" value="NZ_JBHUPC010000017.1"/>
</dbReference>
<feature type="domain" description="PASTA" evidence="2">
    <location>
        <begin position="41"/>
        <end position="108"/>
    </location>
</feature>
<keyword evidence="1" id="KW-1133">Transmembrane helix</keyword>
<organism evidence="3 4">
    <name type="scientific">Flavobacterium chuncheonense</name>
    <dbReference type="NCBI Taxonomy" id="2026653"/>
    <lineage>
        <taxon>Bacteria</taxon>
        <taxon>Pseudomonadati</taxon>
        <taxon>Bacteroidota</taxon>
        <taxon>Flavobacteriia</taxon>
        <taxon>Flavobacteriales</taxon>
        <taxon>Flavobacteriaceae</taxon>
        <taxon>Flavobacterium</taxon>
    </lineage>
</organism>
<evidence type="ECO:0000313" key="3">
    <source>
        <dbReference type="EMBL" id="MFD2892696.1"/>
    </source>
</evidence>
<dbReference type="Gene3D" id="3.30.10.20">
    <property type="match status" value="2"/>
</dbReference>
<dbReference type="Proteomes" id="UP001597534">
    <property type="component" value="Unassembled WGS sequence"/>
</dbReference>
<keyword evidence="4" id="KW-1185">Reference proteome</keyword>
<name>A0ABW5YNQ0_9FLAO</name>
<dbReference type="EMBL" id="JBHUPC010000017">
    <property type="protein sequence ID" value="MFD2892696.1"/>
    <property type="molecule type" value="Genomic_DNA"/>
</dbReference>
<dbReference type="SMART" id="SM00740">
    <property type="entry name" value="PASTA"/>
    <property type="match status" value="2"/>
</dbReference>
<dbReference type="Pfam" id="PF03793">
    <property type="entry name" value="PASTA"/>
    <property type="match status" value="1"/>
</dbReference>
<keyword evidence="1" id="KW-0812">Transmembrane</keyword>
<evidence type="ECO:0000313" key="4">
    <source>
        <dbReference type="Proteomes" id="UP001597534"/>
    </source>
</evidence>
<protein>
    <submittedName>
        <fullName evidence="3">PASTA domain-containing protein</fullName>
    </submittedName>
</protein>
<reference evidence="4" key="1">
    <citation type="journal article" date="2019" name="Int. J. Syst. Evol. Microbiol.">
        <title>The Global Catalogue of Microorganisms (GCM) 10K type strain sequencing project: providing services to taxonomists for standard genome sequencing and annotation.</title>
        <authorList>
            <consortium name="The Broad Institute Genomics Platform"/>
            <consortium name="The Broad Institute Genome Sequencing Center for Infectious Disease"/>
            <person name="Wu L."/>
            <person name="Ma J."/>
        </authorList>
    </citation>
    <scope>NUCLEOTIDE SEQUENCE [LARGE SCALE GENOMIC DNA]</scope>
    <source>
        <strain evidence="4">KCTC 22671</strain>
    </source>
</reference>
<comment type="caution">
    <text evidence="3">The sequence shown here is derived from an EMBL/GenBank/DDBJ whole genome shotgun (WGS) entry which is preliminary data.</text>
</comment>
<evidence type="ECO:0000259" key="2">
    <source>
        <dbReference type="PROSITE" id="PS51178"/>
    </source>
</evidence>
<proteinExistence type="predicted"/>
<keyword evidence="1" id="KW-0472">Membrane</keyword>